<dbReference type="Gene3D" id="1.10.10.60">
    <property type="entry name" value="Homeodomain-like"/>
    <property type="match status" value="1"/>
</dbReference>
<sequence length="168" mass="18211">MSSHVEFILAHPVGGTDAARVAASEYLEAAAELVPQELRPDHGDSQHPRTVRRAVAYIRANLRRPLAADEIAAAAGVSPRALQLVFQRSLGTSPLRYVRDARLAGAHAELLTDQSTSIGEIAARWCFTNQGRFSAAYRERYGETPSETRQRVADAHEPATVDTVALPG</sequence>
<feature type="compositionally biased region" description="Basic and acidic residues" evidence="4">
    <location>
        <begin position="142"/>
        <end position="159"/>
    </location>
</feature>
<dbReference type="SMART" id="SM00342">
    <property type="entry name" value="HTH_ARAC"/>
    <property type="match status" value="1"/>
</dbReference>
<keyword evidence="7" id="KW-1185">Reference proteome</keyword>
<dbReference type="Proteomes" id="UP001519641">
    <property type="component" value="Unassembled WGS sequence"/>
</dbReference>
<comment type="caution">
    <text evidence="6">The sequence shown here is derived from an EMBL/GenBank/DDBJ whole genome shotgun (WGS) entry which is preliminary data.</text>
</comment>
<dbReference type="PANTHER" id="PTHR46796">
    <property type="entry name" value="HTH-TYPE TRANSCRIPTIONAL ACTIVATOR RHAS-RELATED"/>
    <property type="match status" value="1"/>
</dbReference>
<evidence type="ECO:0000259" key="5">
    <source>
        <dbReference type="PROSITE" id="PS01124"/>
    </source>
</evidence>
<dbReference type="InterPro" id="IPR018060">
    <property type="entry name" value="HTH_AraC"/>
</dbReference>
<dbReference type="EMBL" id="JAHEWS010000008">
    <property type="protein sequence ID" value="MBT1587571.1"/>
    <property type="molecule type" value="Genomic_DNA"/>
</dbReference>
<dbReference type="Pfam" id="PF12833">
    <property type="entry name" value="HTH_18"/>
    <property type="match status" value="1"/>
</dbReference>
<dbReference type="PROSITE" id="PS01124">
    <property type="entry name" value="HTH_ARAC_FAMILY_2"/>
    <property type="match status" value="1"/>
</dbReference>
<proteinExistence type="predicted"/>
<keyword evidence="1" id="KW-0805">Transcription regulation</keyword>
<protein>
    <submittedName>
        <fullName evidence="6">Helix-turn-helix transcriptional regulator</fullName>
    </submittedName>
</protein>
<dbReference type="InterPro" id="IPR009057">
    <property type="entry name" value="Homeodomain-like_sf"/>
</dbReference>
<feature type="region of interest" description="Disordered" evidence="4">
    <location>
        <begin position="142"/>
        <end position="168"/>
    </location>
</feature>
<evidence type="ECO:0000313" key="7">
    <source>
        <dbReference type="Proteomes" id="UP001519641"/>
    </source>
</evidence>
<evidence type="ECO:0000256" key="3">
    <source>
        <dbReference type="ARBA" id="ARBA00023163"/>
    </source>
</evidence>
<reference evidence="6 7" key="1">
    <citation type="submission" date="2021-05" db="EMBL/GenBank/DDBJ databases">
        <title>Whole genome sequence of Curtobacterium flaccumfaciens pv. flaccumfaciens strain CFBP 8819.</title>
        <authorList>
            <person name="Osdaghi E."/>
            <person name="Taghouti G."/>
            <person name="Portier P."/>
            <person name="Fazliarab A."/>
            <person name="Taghavi S.M."/>
            <person name="Briand M."/>
            <person name="Le-Saux M."/>
            <person name="Jacques M.-A."/>
        </authorList>
    </citation>
    <scope>NUCLEOTIDE SEQUENCE [LARGE SCALE GENOMIC DNA]</scope>
    <source>
        <strain evidence="6 7">CFBP 8819</strain>
    </source>
</reference>
<dbReference type="PANTHER" id="PTHR46796:SF12">
    <property type="entry name" value="HTH-TYPE DNA-BINDING TRANSCRIPTIONAL ACTIVATOR EUTR"/>
    <property type="match status" value="1"/>
</dbReference>
<dbReference type="InterPro" id="IPR050204">
    <property type="entry name" value="AraC_XylS_family_regulators"/>
</dbReference>
<name>A0ABS5VF68_9MICO</name>
<organism evidence="6 7">
    <name type="scientific">Curtobacterium aurantiacum</name>
    <dbReference type="NCBI Taxonomy" id="3236919"/>
    <lineage>
        <taxon>Bacteria</taxon>
        <taxon>Bacillati</taxon>
        <taxon>Actinomycetota</taxon>
        <taxon>Actinomycetes</taxon>
        <taxon>Micrococcales</taxon>
        <taxon>Microbacteriaceae</taxon>
        <taxon>Curtobacterium</taxon>
    </lineage>
</organism>
<keyword evidence="2" id="KW-0238">DNA-binding</keyword>
<dbReference type="SUPFAM" id="SSF46689">
    <property type="entry name" value="Homeodomain-like"/>
    <property type="match status" value="2"/>
</dbReference>
<evidence type="ECO:0000256" key="2">
    <source>
        <dbReference type="ARBA" id="ARBA00023125"/>
    </source>
</evidence>
<evidence type="ECO:0000256" key="4">
    <source>
        <dbReference type="SAM" id="MobiDB-lite"/>
    </source>
</evidence>
<keyword evidence="3" id="KW-0804">Transcription</keyword>
<gene>
    <name evidence="6" type="ORF">KK097_07050</name>
</gene>
<dbReference type="RefSeq" id="WP_214544174.1">
    <property type="nucleotide sequence ID" value="NZ_JAHEWS010000008.1"/>
</dbReference>
<accession>A0ABS5VF68</accession>
<evidence type="ECO:0000256" key="1">
    <source>
        <dbReference type="ARBA" id="ARBA00023015"/>
    </source>
</evidence>
<evidence type="ECO:0000313" key="6">
    <source>
        <dbReference type="EMBL" id="MBT1587571.1"/>
    </source>
</evidence>
<feature type="domain" description="HTH araC/xylS-type" evidence="5">
    <location>
        <begin position="52"/>
        <end position="151"/>
    </location>
</feature>